<proteinExistence type="predicted"/>
<dbReference type="GO" id="GO:0051707">
    <property type="term" value="P:response to other organism"/>
    <property type="evidence" value="ECO:0007669"/>
    <property type="project" value="UniProtKB-ARBA"/>
</dbReference>
<evidence type="ECO:0000313" key="5">
    <source>
        <dbReference type="EMBL" id="PKI70587.1"/>
    </source>
</evidence>
<dbReference type="InterPro" id="IPR032675">
    <property type="entry name" value="LRR_dom_sf"/>
</dbReference>
<dbReference type="InterPro" id="IPR000157">
    <property type="entry name" value="TIR_dom"/>
</dbReference>
<dbReference type="SMART" id="SM00369">
    <property type="entry name" value="LRR_TYP"/>
    <property type="match status" value="2"/>
</dbReference>
<organism evidence="5 6">
    <name type="scientific">Punica granatum</name>
    <name type="common">Pomegranate</name>
    <dbReference type="NCBI Taxonomy" id="22663"/>
    <lineage>
        <taxon>Eukaryota</taxon>
        <taxon>Viridiplantae</taxon>
        <taxon>Streptophyta</taxon>
        <taxon>Embryophyta</taxon>
        <taxon>Tracheophyta</taxon>
        <taxon>Spermatophyta</taxon>
        <taxon>Magnoliopsida</taxon>
        <taxon>eudicotyledons</taxon>
        <taxon>Gunneridae</taxon>
        <taxon>Pentapetalae</taxon>
        <taxon>rosids</taxon>
        <taxon>malvids</taxon>
        <taxon>Myrtales</taxon>
        <taxon>Lythraceae</taxon>
        <taxon>Punica</taxon>
    </lineage>
</organism>
<dbReference type="GO" id="GO:0006952">
    <property type="term" value="P:defense response"/>
    <property type="evidence" value="ECO:0007669"/>
    <property type="project" value="UniProtKB-KW"/>
</dbReference>
<dbReference type="InterPro" id="IPR044974">
    <property type="entry name" value="Disease_R_plants"/>
</dbReference>
<dbReference type="Pfam" id="PF23282">
    <property type="entry name" value="WHD_ROQ1"/>
    <property type="match status" value="1"/>
</dbReference>
<evidence type="ECO:0000256" key="2">
    <source>
        <dbReference type="ARBA" id="ARBA00022737"/>
    </source>
</evidence>
<dbReference type="InterPro" id="IPR003591">
    <property type="entry name" value="Leu-rich_rpt_typical-subtyp"/>
</dbReference>
<evidence type="ECO:0000259" key="4">
    <source>
        <dbReference type="PROSITE" id="PS50104"/>
    </source>
</evidence>
<evidence type="ECO:0000313" key="6">
    <source>
        <dbReference type="Proteomes" id="UP000233551"/>
    </source>
</evidence>
<dbReference type="Proteomes" id="UP000233551">
    <property type="component" value="Unassembled WGS sequence"/>
</dbReference>
<dbReference type="STRING" id="22663.A0A2I0KQ25"/>
<accession>A0A2I0KQ25</accession>
<dbReference type="InterPro" id="IPR027417">
    <property type="entry name" value="P-loop_NTPase"/>
</dbReference>
<dbReference type="InterPro" id="IPR042197">
    <property type="entry name" value="Apaf_helical"/>
</dbReference>
<dbReference type="PROSITE" id="PS50104">
    <property type="entry name" value="TIR"/>
    <property type="match status" value="1"/>
</dbReference>
<feature type="domain" description="TIR" evidence="4">
    <location>
        <begin position="14"/>
        <end position="182"/>
    </location>
</feature>
<gene>
    <name evidence="5" type="ORF">CRG98_009092</name>
</gene>
<dbReference type="Gene3D" id="3.40.50.300">
    <property type="entry name" value="P-loop containing nucleotide triphosphate hydrolases"/>
    <property type="match status" value="1"/>
</dbReference>
<keyword evidence="3" id="KW-0611">Plant defense</keyword>
<dbReference type="AlphaFoldDB" id="A0A2I0KQ25"/>
<protein>
    <recommendedName>
        <fullName evidence="4">TIR domain-containing protein</fullName>
    </recommendedName>
</protein>
<dbReference type="InterPro" id="IPR058192">
    <property type="entry name" value="WHD_ROQ1-like"/>
</dbReference>
<keyword evidence="1" id="KW-0433">Leucine-rich repeat</keyword>
<dbReference type="PANTHER" id="PTHR11017:SF570">
    <property type="entry name" value="DISEASE RESISTANCE PROTEIN (TIR-NBS CLASS)-RELATED"/>
    <property type="match status" value="1"/>
</dbReference>
<dbReference type="InterPro" id="IPR035897">
    <property type="entry name" value="Toll_tir_struct_dom_sf"/>
</dbReference>
<dbReference type="EMBL" id="PGOL01000438">
    <property type="protein sequence ID" value="PKI70587.1"/>
    <property type="molecule type" value="Genomic_DNA"/>
</dbReference>
<dbReference type="InterPro" id="IPR002182">
    <property type="entry name" value="NB-ARC"/>
</dbReference>
<evidence type="ECO:0000256" key="3">
    <source>
        <dbReference type="ARBA" id="ARBA00022821"/>
    </source>
</evidence>
<dbReference type="Pfam" id="PF01582">
    <property type="entry name" value="TIR"/>
    <property type="match status" value="1"/>
</dbReference>
<dbReference type="Pfam" id="PF00931">
    <property type="entry name" value="NB-ARC"/>
    <property type="match status" value="1"/>
</dbReference>
<sequence length="1172" mass="133207">MSSRLNISEEFETEECHVFLNFRGKDTRRGFINTLSAFFQFKERNIRVFLDEKKIKVGNEIAERIKRAITDSQIYICVFSRNYASSPWCLRELAFMLESRRKSNGKEILPIFYNVKVEDVKLKTDLYRDHLSELKKEYGEETVQKWEKALKEIAAIKGWDSADYGGDADLSEVVVGEVRSRLKIQQMRGHLVGLKEAIDNVIAKLDIESGGVKFLAIHGVSGVGKTSLAKSVFHQLSVRFQGCSFLADIQESFEHGNGFEALKEQLLRDIPDSDGESTSIEKRFRDKKVLIVLDNVNKREQVMEFAKKSLRFGPGSRIIITTAKDHPILLIQPAAGKKSTEGAAKKFKEFDTLEMKEMEFDQALRLFSKYAFCKDSPPDDHRSLSEQAVESVGPLIPLTIEIIGSFLRGKNEEVWNRTFLELKEIHSHAINLKLKVIYDALRYQAKQIFLDIACLFVNKEKTNAMYTWEACHNNREGIDVLTGMSMVKILDDGKLWMHDYLRDLGRGIVDADRWKNPGVLTRLWRHNEALEVLQRYEGKQNVEALCLCYDPSLRGLTLTHKEFTNLKVLRFLKLYSVKLSGDLEHLLPRLRWLSWHECPHEFEATNLLLRKLVILDLSESLIMDKWGGWSCLQGAIILKVLDLTGCRHLERTPNLSKFKYLERMILAGCTRLVEIDSSIVEMKRLKYLNLRGCDSLMELPEQIGSLEALSEIIFMQGECKPFNLPESIGSSKSMSILEVGNVGISQLPLSKGGLGRLERLSLFRCSMIKQLPDSLGGLSQLIELDVSETGIIAFPASIGDLKELKVIKMSRCPITELPRAIGMAQNLKELHADHCTELRGEVPAEIGNLSHLKILDLSYTGITTLPETISQLSELEILHLESCHNLERLPKLPQGLTRLHFELWSLLEDPILCELGNLVDLVMSDIGPDLPSQGHISNLEWMQTLSKLENLDLSVSDSSTFCLPQLKSLNLSCRDLSKACSELPCTLSRLVLAHLEVHSRLPHFENLENLSFLSFYRCSIKEKDGLELGQLKSLFHFSAIECLFRMGKGLCLPKDLRVLSMSECEFCADTFLDLAGLKHLKQLKLSKCKGLIEVRGVGQLESLQELIVRHCECLARLDDLSNLRKLEIVKIYDCEMLTYVGDLERISELDLKEKFIFLNCRPVKGSCDEQSS</sequence>
<dbReference type="PANTHER" id="PTHR11017">
    <property type="entry name" value="LEUCINE-RICH REPEAT-CONTAINING PROTEIN"/>
    <property type="match status" value="1"/>
</dbReference>
<dbReference type="PRINTS" id="PR00364">
    <property type="entry name" value="DISEASERSIST"/>
</dbReference>
<dbReference type="InterPro" id="IPR055414">
    <property type="entry name" value="LRR_R13L4/SHOC2-like"/>
</dbReference>
<dbReference type="Gene3D" id="3.40.50.10140">
    <property type="entry name" value="Toll/interleukin-1 receptor homology (TIR) domain"/>
    <property type="match status" value="1"/>
</dbReference>
<dbReference type="SMART" id="SM00255">
    <property type="entry name" value="TIR"/>
    <property type="match status" value="1"/>
</dbReference>
<name>A0A2I0KQ25_PUNGR</name>
<reference evidence="5 6" key="1">
    <citation type="submission" date="2017-11" db="EMBL/GenBank/DDBJ databases">
        <title>De-novo sequencing of pomegranate (Punica granatum L.) genome.</title>
        <authorList>
            <person name="Akparov Z."/>
            <person name="Amiraslanov A."/>
            <person name="Hajiyeva S."/>
            <person name="Abbasov M."/>
            <person name="Kaur K."/>
            <person name="Hamwieh A."/>
            <person name="Solovyev V."/>
            <person name="Salamov A."/>
            <person name="Braich B."/>
            <person name="Kosarev P."/>
            <person name="Mahmoud A."/>
            <person name="Hajiyev E."/>
            <person name="Babayeva S."/>
            <person name="Izzatullayeva V."/>
            <person name="Mammadov A."/>
            <person name="Mammadov A."/>
            <person name="Sharifova S."/>
            <person name="Ojaghi J."/>
            <person name="Eynullazada K."/>
            <person name="Bayramov B."/>
            <person name="Abdulazimova A."/>
            <person name="Shahmuradov I."/>
        </authorList>
    </citation>
    <scope>NUCLEOTIDE SEQUENCE [LARGE SCALE GENOMIC DNA]</scope>
    <source>
        <strain evidence="6">cv. AG2017</strain>
        <tissue evidence="5">Leaf</tissue>
    </source>
</reference>
<dbReference type="SUPFAM" id="SSF52058">
    <property type="entry name" value="L domain-like"/>
    <property type="match status" value="2"/>
</dbReference>
<dbReference type="SUPFAM" id="SSF52540">
    <property type="entry name" value="P-loop containing nucleoside triphosphate hydrolases"/>
    <property type="match status" value="1"/>
</dbReference>
<evidence type="ECO:0000256" key="1">
    <source>
        <dbReference type="ARBA" id="ARBA00022614"/>
    </source>
</evidence>
<dbReference type="Pfam" id="PF23598">
    <property type="entry name" value="LRR_14"/>
    <property type="match status" value="1"/>
</dbReference>
<dbReference type="GO" id="GO:0007165">
    <property type="term" value="P:signal transduction"/>
    <property type="evidence" value="ECO:0007669"/>
    <property type="project" value="InterPro"/>
</dbReference>
<dbReference type="Gene3D" id="1.10.8.430">
    <property type="entry name" value="Helical domain of apoptotic protease-activating factors"/>
    <property type="match status" value="1"/>
</dbReference>
<comment type="caution">
    <text evidence="5">The sequence shown here is derived from an EMBL/GenBank/DDBJ whole genome shotgun (WGS) entry which is preliminary data.</text>
</comment>
<keyword evidence="2" id="KW-0677">Repeat</keyword>
<keyword evidence="6" id="KW-1185">Reference proteome</keyword>
<dbReference type="GO" id="GO:0043531">
    <property type="term" value="F:ADP binding"/>
    <property type="evidence" value="ECO:0007669"/>
    <property type="project" value="InterPro"/>
</dbReference>
<dbReference type="Gene3D" id="3.80.10.10">
    <property type="entry name" value="Ribonuclease Inhibitor"/>
    <property type="match status" value="4"/>
</dbReference>
<dbReference type="SUPFAM" id="SSF52200">
    <property type="entry name" value="Toll/Interleukin receptor TIR domain"/>
    <property type="match status" value="1"/>
</dbReference>